<feature type="domain" description="Condensation" evidence="2">
    <location>
        <begin position="10"/>
        <end position="169"/>
    </location>
</feature>
<dbReference type="Proteomes" id="UP001305606">
    <property type="component" value="Chromosome"/>
</dbReference>
<dbReference type="Gene3D" id="3.30.559.10">
    <property type="entry name" value="Chloramphenicol acetyltransferase-like domain"/>
    <property type="match status" value="1"/>
</dbReference>
<proteinExistence type="predicted"/>
<name>A0ABY9VBK9_9ACTN</name>
<evidence type="ECO:0000259" key="2">
    <source>
        <dbReference type="Pfam" id="PF00668"/>
    </source>
</evidence>
<evidence type="ECO:0000256" key="1">
    <source>
        <dbReference type="SAM" id="MobiDB-lite"/>
    </source>
</evidence>
<dbReference type="PANTHER" id="PTHR45527:SF1">
    <property type="entry name" value="FATTY ACID SYNTHASE"/>
    <property type="match status" value="1"/>
</dbReference>
<keyword evidence="4" id="KW-1185">Reference proteome</keyword>
<sequence length="626" mass="68744">MSRVVRSGRLTRSQERWWLRLYWREQGEYDIAWSKWWDLPPGIDVDTARDAFTALVERFEVLRTAFLLGPDHLPVQVVFDPADVRLPLSVADESSREEFRTAGVHPLVGGSIFPRPPWSVRLFTRGGEVRSVGFVFEHIVTDGSGLRNLWQQFLDLCAGRRPALRITHPLDRRAKEDRSASTGRDDPHRTDPAALVPQAVLPSAAEKPSGPRFLMSSVSYTGLLRLVDEICRRDGVSRTLVLTHAIAWLFARHAGLPRVLCCSTIGNRMPGDDSIDCVSRMMDSLLEFDESASFRESLKAASAATLRSYGAEVGSGPRPAEARLRLAAERGVSAVRPLYFNYQGPSQPPPAGAEAQEEVRWTREDAWRPVDTHWLNIVWINVDDDDLVVDFDVDTTMVPASVVHRMGDLLPRFLERVAREPDAPLATAGALLPADFGVVTTARLVGGVWVDTDAVREAVASCPGVHAAHVLVEGEEVVAQVSLGARSTLYDVHEHLLARLHEAVALVLPRRYRLIEGSAGRGVGPGVADLDVDGSWAPADGLPVLPPVTESERELALAFQETHGTPLTDLAPTYADAGGRVILAPALVESLRRRGLTGLTFGHFDTPRTLRSLARSLVRAEQAHTG</sequence>
<dbReference type="PANTHER" id="PTHR45527">
    <property type="entry name" value="NONRIBOSOMAL PEPTIDE SYNTHETASE"/>
    <property type="match status" value="1"/>
</dbReference>
<reference evidence="3 4" key="1">
    <citation type="submission" date="2023-02" db="EMBL/GenBank/DDBJ databases">
        <title>Streptomyces sp. SCA4-21 with antifungal activity against Fusarium oxysporum f. sp. cubense, Streptomyces sp. SCA2-17 with antifungal activity against Fusarium oxysporum f. sp. cubense.</title>
        <authorList>
            <person name="Qi D."/>
        </authorList>
    </citation>
    <scope>NUCLEOTIDE SEQUENCE [LARGE SCALE GENOMIC DNA]</scope>
    <source>
        <strain evidence="3 4">SCA4-21</strain>
    </source>
</reference>
<dbReference type="Gene3D" id="3.30.559.30">
    <property type="entry name" value="Nonribosomal peptide synthetase, condensation domain"/>
    <property type="match status" value="1"/>
</dbReference>
<evidence type="ECO:0000313" key="4">
    <source>
        <dbReference type="Proteomes" id="UP001305606"/>
    </source>
</evidence>
<gene>
    <name evidence="3" type="ORF">PS467_39675</name>
</gene>
<dbReference type="EMBL" id="CP117522">
    <property type="protein sequence ID" value="WNF01029.1"/>
    <property type="molecule type" value="Genomic_DNA"/>
</dbReference>
<dbReference type="RefSeq" id="WP_311039363.1">
    <property type="nucleotide sequence ID" value="NZ_CP117522.1"/>
</dbReference>
<dbReference type="Pfam" id="PF00668">
    <property type="entry name" value="Condensation"/>
    <property type="match status" value="1"/>
</dbReference>
<accession>A0ABY9VBK9</accession>
<dbReference type="InterPro" id="IPR023213">
    <property type="entry name" value="CAT-like_dom_sf"/>
</dbReference>
<organism evidence="3 4">
    <name type="scientific">Streptomyces luomodiensis</name>
    <dbReference type="NCBI Taxonomy" id="3026192"/>
    <lineage>
        <taxon>Bacteria</taxon>
        <taxon>Bacillati</taxon>
        <taxon>Actinomycetota</taxon>
        <taxon>Actinomycetes</taxon>
        <taxon>Kitasatosporales</taxon>
        <taxon>Streptomycetaceae</taxon>
        <taxon>Streptomyces</taxon>
    </lineage>
</organism>
<evidence type="ECO:0000313" key="3">
    <source>
        <dbReference type="EMBL" id="WNF01029.1"/>
    </source>
</evidence>
<dbReference type="InterPro" id="IPR001242">
    <property type="entry name" value="Condensation_dom"/>
</dbReference>
<dbReference type="SUPFAM" id="SSF52777">
    <property type="entry name" value="CoA-dependent acyltransferases"/>
    <property type="match status" value="2"/>
</dbReference>
<protein>
    <recommendedName>
        <fullName evidence="2">Condensation domain-containing protein</fullName>
    </recommendedName>
</protein>
<feature type="region of interest" description="Disordered" evidence="1">
    <location>
        <begin position="168"/>
        <end position="196"/>
    </location>
</feature>
<feature type="compositionally biased region" description="Basic and acidic residues" evidence="1">
    <location>
        <begin position="168"/>
        <end position="191"/>
    </location>
</feature>